<keyword evidence="1" id="KW-1133">Transmembrane helix</keyword>
<evidence type="ECO:0000256" key="1">
    <source>
        <dbReference type="SAM" id="Phobius"/>
    </source>
</evidence>
<feature type="transmembrane region" description="Helical" evidence="1">
    <location>
        <begin position="30"/>
        <end position="51"/>
    </location>
</feature>
<dbReference type="RefSeq" id="XP_025373682.1">
    <property type="nucleotide sequence ID" value="XM_025525577.1"/>
</dbReference>
<keyword evidence="3" id="KW-1185">Reference proteome</keyword>
<proteinExistence type="predicted"/>
<feature type="transmembrane region" description="Helical" evidence="1">
    <location>
        <begin position="619"/>
        <end position="638"/>
    </location>
</feature>
<accession>A0A316YC57</accession>
<organism evidence="2 3">
    <name type="scientific">Acaromyces ingoldii</name>
    <dbReference type="NCBI Taxonomy" id="215250"/>
    <lineage>
        <taxon>Eukaryota</taxon>
        <taxon>Fungi</taxon>
        <taxon>Dikarya</taxon>
        <taxon>Basidiomycota</taxon>
        <taxon>Ustilaginomycotina</taxon>
        <taxon>Exobasidiomycetes</taxon>
        <taxon>Exobasidiales</taxon>
        <taxon>Cryptobasidiaceae</taxon>
        <taxon>Acaromyces</taxon>
    </lineage>
</organism>
<sequence length="759" mass="85162">MSERLPAQLVFDSASVPRQRPRARAVSAKCCCYSFALIIAAFVLCAFALLAQTTYKIARNIASPHEDLTAKSTSIDVIKPLINSTSRFDILATVWLDVTQHVAAGKQLPSETRVVTYTSPAGPERSEAILFSGNIVANTTMLSRVHGKARIKVPIEPLYSQSLGPSTLRATFQLKPHDQSALGTFESNRAIYPAGLPVGPRSPSSPLLFKEKSINETSRPGTFTEALEHSSVNANLLTLLPSKWRLEDAMDNLRERKMDDLVDPYFDRSAANCAFANRDDVNSHGRHLYVGKEQQLMIPHIITRTRLVLVKEEREFDAVHYMKRWKEAISQFSAACKDIAERAATCSRPYQFSLFENLISTRIVEGEPSRHFYAPFLVQPWRTIAPRHHRTLPLSKSWEAGALPVEADEGKCLIPMLDVDASGEHFVLDWDVPFSSHSHMRASMAETVHSQQSLATSASVTILELPAAPRVNISESSDIEWQVQAYGFGDREHQKSRPTLSLLSHAVETIFWLICLLLLEPLYWYSRETSAGLSGRGQWMLIAAACLDVWPQVNVPRSFDFLSITALLYLLFSIAPLLFMLSVLLRLEYVSSRKPLKRRLRRRPAESRERLTARLDGRFGWVVPIALLAFFLATIRFVEPHKVAVKASVGCHHTDEQALSIHLLQLSYALSRSGQILQMWHNVQSRSFAGSFKLSVLLTFFAMVIGTSIDHVEIIGGWKPSRDDITLSDVEDWLLAVVLLYQALSFPGVRQDADDYNKL</sequence>
<dbReference type="EMBL" id="KZ819646">
    <property type="protein sequence ID" value="PWN86484.1"/>
    <property type="molecule type" value="Genomic_DNA"/>
</dbReference>
<dbReference type="InParanoid" id="A0A316YC57"/>
<dbReference type="Proteomes" id="UP000245768">
    <property type="component" value="Unassembled WGS sequence"/>
</dbReference>
<dbReference type="OrthoDB" id="2548253at2759"/>
<evidence type="ECO:0000313" key="3">
    <source>
        <dbReference type="Proteomes" id="UP000245768"/>
    </source>
</evidence>
<dbReference type="AlphaFoldDB" id="A0A316YC57"/>
<keyword evidence="1" id="KW-0472">Membrane</keyword>
<reference evidence="2 3" key="1">
    <citation type="journal article" date="2018" name="Mol. Biol. Evol.">
        <title>Broad Genomic Sampling Reveals a Smut Pathogenic Ancestry of the Fungal Clade Ustilaginomycotina.</title>
        <authorList>
            <person name="Kijpornyongpan T."/>
            <person name="Mondo S.J."/>
            <person name="Barry K."/>
            <person name="Sandor L."/>
            <person name="Lee J."/>
            <person name="Lipzen A."/>
            <person name="Pangilinan J."/>
            <person name="LaButti K."/>
            <person name="Hainaut M."/>
            <person name="Henrissat B."/>
            <person name="Grigoriev I.V."/>
            <person name="Spatafora J.W."/>
            <person name="Aime M.C."/>
        </authorList>
    </citation>
    <scope>NUCLEOTIDE SEQUENCE [LARGE SCALE GENOMIC DNA]</scope>
    <source>
        <strain evidence="2 3">MCA 4198</strain>
    </source>
</reference>
<feature type="transmembrane region" description="Helical" evidence="1">
    <location>
        <begin position="688"/>
        <end position="709"/>
    </location>
</feature>
<keyword evidence="1" id="KW-0812">Transmembrane</keyword>
<dbReference type="GeneID" id="37047493"/>
<evidence type="ECO:0000313" key="2">
    <source>
        <dbReference type="EMBL" id="PWN86484.1"/>
    </source>
</evidence>
<gene>
    <name evidence="2" type="ORF">FA10DRAFT_56638</name>
</gene>
<name>A0A316YC57_9BASI</name>
<protein>
    <submittedName>
        <fullName evidence="2">Uncharacterized protein</fullName>
    </submittedName>
</protein>
<feature type="transmembrane region" description="Helical" evidence="1">
    <location>
        <begin position="567"/>
        <end position="589"/>
    </location>
</feature>